<dbReference type="GO" id="GO:0004326">
    <property type="term" value="F:tetrahydrofolylpolyglutamate synthase activity"/>
    <property type="evidence" value="ECO:0007669"/>
    <property type="project" value="UniProtKB-EC"/>
</dbReference>
<dbReference type="InterPro" id="IPR013221">
    <property type="entry name" value="Mur_ligase_cen"/>
</dbReference>
<dbReference type="EC" id="6.3.2.17" evidence="3"/>
<keyword evidence="6" id="KW-0547">Nucleotide-binding</keyword>
<dbReference type="PANTHER" id="PTHR11136:SF0">
    <property type="entry name" value="DIHYDROFOLATE SYNTHETASE-RELATED"/>
    <property type="match status" value="1"/>
</dbReference>
<evidence type="ECO:0000256" key="3">
    <source>
        <dbReference type="ARBA" id="ARBA00013025"/>
    </source>
</evidence>
<dbReference type="Proteomes" id="UP000178417">
    <property type="component" value="Unassembled WGS sequence"/>
</dbReference>
<dbReference type="PROSITE" id="PS01011">
    <property type="entry name" value="FOLYLPOLYGLU_SYNT_1"/>
    <property type="match status" value="1"/>
</dbReference>
<evidence type="ECO:0000313" key="14">
    <source>
        <dbReference type="Proteomes" id="UP000178417"/>
    </source>
</evidence>
<dbReference type="EMBL" id="MEUB01000001">
    <property type="protein sequence ID" value="OGC25383.1"/>
    <property type="molecule type" value="Genomic_DNA"/>
</dbReference>
<keyword evidence="4" id="KW-0436">Ligase</keyword>
<keyword evidence="8" id="KW-0460">Magnesium</keyword>
<dbReference type="Pfam" id="PF08245">
    <property type="entry name" value="Mur_ligase_M"/>
    <property type="match status" value="1"/>
</dbReference>
<reference evidence="13 14" key="1">
    <citation type="journal article" date="2016" name="Nat. Commun.">
        <title>Thousands of microbial genomes shed light on interconnected biogeochemical processes in an aquifer system.</title>
        <authorList>
            <person name="Anantharaman K."/>
            <person name="Brown C.T."/>
            <person name="Hug L.A."/>
            <person name="Sharon I."/>
            <person name="Castelle C.J."/>
            <person name="Probst A.J."/>
            <person name="Thomas B.C."/>
            <person name="Singh A."/>
            <person name="Wilkins M.J."/>
            <person name="Karaoz U."/>
            <person name="Brodie E.L."/>
            <person name="Williams K.H."/>
            <person name="Hubbard S.S."/>
            <person name="Banfield J.F."/>
        </authorList>
    </citation>
    <scope>NUCLEOTIDE SEQUENCE [LARGE SCALE GENOMIC DNA]</scope>
</reference>
<dbReference type="AlphaFoldDB" id="A0A1F4T011"/>
<protein>
    <recommendedName>
        <fullName evidence="3">tetrahydrofolate synthase</fullName>
        <ecNumber evidence="3">6.3.2.17</ecNumber>
    </recommendedName>
    <alternativeName>
        <fullName evidence="9">Tetrahydrofolylpolyglutamate synthase</fullName>
    </alternativeName>
</protein>
<dbReference type="Gene3D" id="3.40.1190.10">
    <property type="entry name" value="Mur-like, catalytic domain"/>
    <property type="match status" value="1"/>
</dbReference>
<evidence type="ECO:0000256" key="6">
    <source>
        <dbReference type="ARBA" id="ARBA00022741"/>
    </source>
</evidence>
<dbReference type="STRING" id="1802579.A2310_01155"/>
<feature type="domain" description="Mur ligase central" evidence="12">
    <location>
        <begin position="35"/>
        <end position="176"/>
    </location>
</feature>
<name>A0A1F4T011_UNCSA</name>
<dbReference type="Pfam" id="PF02875">
    <property type="entry name" value="Mur_ligase_C"/>
    <property type="match status" value="1"/>
</dbReference>
<evidence type="ECO:0000256" key="7">
    <source>
        <dbReference type="ARBA" id="ARBA00022840"/>
    </source>
</evidence>
<comment type="catalytic activity">
    <reaction evidence="10">
        <text>(6S)-5,6,7,8-tetrahydrofolyl-(gamma-L-Glu)(n) + L-glutamate + ATP = (6S)-5,6,7,8-tetrahydrofolyl-(gamma-L-Glu)(n+1) + ADP + phosphate + H(+)</text>
        <dbReference type="Rhea" id="RHEA:10580"/>
        <dbReference type="Rhea" id="RHEA-COMP:14738"/>
        <dbReference type="Rhea" id="RHEA-COMP:14740"/>
        <dbReference type="ChEBI" id="CHEBI:15378"/>
        <dbReference type="ChEBI" id="CHEBI:29985"/>
        <dbReference type="ChEBI" id="CHEBI:30616"/>
        <dbReference type="ChEBI" id="CHEBI:43474"/>
        <dbReference type="ChEBI" id="CHEBI:141005"/>
        <dbReference type="ChEBI" id="CHEBI:456216"/>
        <dbReference type="EC" id="6.3.2.17"/>
    </reaction>
</comment>
<evidence type="ECO:0000256" key="1">
    <source>
        <dbReference type="ARBA" id="ARBA00001946"/>
    </source>
</evidence>
<dbReference type="InterPro" id="IPR036615">
    <property type="entry name" value="Mur_ligase_C_dom_sf"/>
</dbReference>
<evidence type="ECO:0000259" key="11">
    <source>
        <dbReference type="Pfam" id="PF02875"/>
    </source>
</evidence>
<comment type="similarity">
    <text evidence="2">Belongs to the folylpolyglutamate synthase family.</text>
</comment>
<keyword evidence="7" id="KW-0067">ATP-binding</keyword>
<dbReference type="SUPFAM" id="SSF53244">
    <property type="entry name" value="MurD-like peptide ligases, peptide-binding domain"/>
    <property type="match status" value="1"/>
</dbReference>
<dbReference type="InterPro" id="IPR004101">
    <property type="entry name" value="Mur_ligase_C"/>
</dbReference>
<feature type="domain" description="Mur ligase C-terminal" evidence="11">
    <location>
        <begin position="270"/>
        <end position="356"/>
    </location>
</feature>
<evidence type="ECO:0000256" key="8">
    <source>
        <dbReference type="ARBA" id="ARBA00022842"/>
    </source>
</evidence>
<keyword evidence="5" id="KW-0479">Metal-binding</keyword>
<dbReference type="GO" id="GO:0008841">
    <property type="term" value="F:dihydrofolate synthase activity"/>
    <property type="evidence" value="ECO:0007669"/>
    <property type="project" value="TreeGrafter"/>
</dbReference>
<comment type="caution">
    <text evidence="13">The sequence shown here is derived from an EMBL/GenBank/DDBJ whole genome shotgun (WGS) entry which is preliminary data.</text>
</comment>
<dbReference type="NCBIfam" id="TIGR01499">
    <property type="entry name" value="folC"/>
    <property type="match status" value="1"/>
</dbReference>
<dbReference type="FunFam" id="3.40.1190.10:FF:000011">
    <property type="entry name" value="Folylpolyglutamate synthase/dihydrofolate synthase"/>
    <property type="match status" value="1"/>
</dbReference>
<evidence type="ECO:0000256" key="2">
    <source>
        <dbReference type="ARBA" id="ARBA00008276"/>
    </source>
</evidence>
<dbReference type="InterPro" id="IPR018109">
    <property type="entry name" value="Folylpolyglutamate_synth_CS"/>
</dbReference>
<evidence type="ECO:0000313" key="13">
    <source>
        <dbReference type="EMBL" id="OGC25383.1"/>
    </source>
</evidence>
<comment type="cofactor">
    <cofactor evidence="1">
        <name>Mg(2+)</name>
        <dbReference type="ChEBI" id="CHEBI:18420"/>
    </cofactor>
</comment>
<evidence type="ECO:0000256" key="5">
    <source>
        <dbReference type="ARBA" id="ARBA00022723"/>
    </source>
</evidence>
<dbReference type="SUPFAM" id="SSF53623">
    <property type="entry name" value="MurD-like peptide ligases, catalytic domain"/>
    <property type="match status" value="1"/>
</dbReference>
<dbReference type="PANTHER" id="PTHR11136">
    <property type="entry name" value="FOLYLPOLYGLUTAMATE SYNTHASE-RELATED"/>
    <property type="match status" value="1"/>
</dbReference>
<dbReference type="Gene3D" id="3.90.190.20">
    <property type="entry name" value="Mur ligase, C-terminal domain"/>
    <property type="match status" value="1"/>
</dbReference>
<dbReference type="GO" id="GO:0005737">
    <property type="term" value="C:cytoplasm"/>
    <property type="evidence" value="ECO:0007669"/>
    <property type="project" value="TreeGrafter"/>
</dbReference>
<sequence>MLDFDTTNINLGLERVSAVLISLGNPHLKFPAIHVAGTNGKGSVCSMTASILKEAGYKVGLFTSPQLFKWNERIKVNGVDISDEDFERLETTTVGTRLIASQRTPFEVITCMAFQYFAEQKIDIAVVEVGMGGRLDATNVVNPIITVITNIDFDHMQYLGRTIKDIAYEKSGIIKEGIPLVTAEKKKDALTVMQKTAEECGKLRNVPILNVELLNIPRSLLIPHFIGSNVLFQQTNVAVVLKVADLLREQGYKISDENIRAGLLNTRWPGRFQIISEEPLIIVDGAHNPAGAKVLKEFILSLKVKEKFTLVFGSQEDKDDKTMLENLSEITDSVIMAKSFHPKAKQASNSVKEAIETAKKRKKPILITGSLFIAAEALAQF</sequence>
<evidence type="ECO:0000259" key="12">
    <source>
        <dbReference type="Pfam" id="PF08245"/>
    </source>
</evidence>
<dbReference type="GO" id="GO:0046872">
    <property type="term" value="F:metal ion binding"/>
    <property type="evidence" value="ECO:0007669"/>
    <property type="project" value="UniProtKB-KW"/>
</dbReference>
<dbReference type="InterPro" id="IPR036565">
    <property type="entry name" value="Mur-like_cat_sf"/>
</dbReference>
<evidence type="ECO:0000256" key="9">
    <source>
        <dbReference type="ARBA" id="ARBA00030592"/>
    </source>
</evidence>
<dbReference type="GO" id="GO:0005524">
    <property type="term" value="F:ATP binding"/>
    <property type="evidence" value="ECO:0007669"/>
    <property type="project" value="UniProtKB-KW"/>
</dbReference>
<accession>A0A1F4T011</accession>
<gene>
    <name evidence="13" type="ORF">A2310_01155</name>
</gene>
<dbReference type="PROSITE" id="PS01012">
    <property type="entry name" value="FOLYLPOLYGLU_SYNT_2"/>
    <property type="match status" value="1"/>
</dbReference>
<proteinExistence type="inferred from homology"/>
<evidence type="ECO:0000256" key="4">
    <source>
        <dbReference type="ARBA" id="ARBA00022598"/>
    </source>
</evidence>
<dbReference type="InterPro" id="IPR001645">
    <property type="entry name" value="Folylpolyglutamate_synth"/>
</dbReference>
<evidence type="ECO:0000256" key="10">
    <source>
        <dbReference type="ARBA" id="ARBA00047493"/>
    </source>
</evidence>
<organism evidence="13 14">
    <name type="scientific">candidate division WOR-1 bacterium RIFOXYB2_FULL_37_13</name>
    <dbReference type="NCBI Taxonomy" id="1802579"/>
    <lineage>
        <taxon>Bacteria</taxon>
        <taxon>Bacillati</taxon>
        <taxon>Saganbacteria</taxon>
    </lineage>
</organism>